<feature type="domain" description="Rhodanese" evidence="2">
    <location>
        <begin position="71"/>
        <end position="164"/>
    </location>
</feature>
<sequence>MKNLNKIPSPKIICLQILILFSLALMAGLGGNFLRSAPLALVQDWSVDAQLTTEDGHTMALGLDQAIAVFNKKSALFIDARDISKFNQGHIKGALNLPWHDVQEQFMAVAPQIDPSDLVITYCDGNTCTLSHDLAFFLKEMGFNVKVMTGGWDAWLNAEMPVESINGDNENV</sequence>
<dbReference type="InterPro" id="IPR036873">
    <property type="entry name" value="Rhodanese-like_dom_sf"/>
</dbReference>
<keyword evidence="1" id="KW-0472">Membrane</keyword>
<keyword evidence="4" id="KW-1185">Reference proteome</keyword>
<protein>
    <submittedName>
        <fullName evidence="3">Rhodanese-like domain-containing protein</fullName>
    </submittedName>
</protein>
<accession>A0A1W2AHA1</accession>
<evidence type="ECO:0000259" key="2">
    <source>
        <dbReference type="PROSITE" id="PS50206"/>
    </source>
</evidence>
<reference evidence="3 4" key="1">
    <citation type="submission" date="2017-04" db="EMBL/GenBank/DDBJ databases">
        <authorList>
            <person name="Afonso C.L."/>
            <person name="Miller P.J."/>
            <person name="Scott M.A."/>
            <person name="Spackman E."/>
            <person name="Goraichik I."/>
            <person name="Dimitrov K.M."/>
            <person name="Suarez D.L."/>
            <person name="Swayne D.E."/>
        </authorList>
    </citation>
    <scope>NUCLEOTIDE SEQUENCE [LARGE SCALE GENOMIC DNA]</scope>
    <source>
        <strain evidence="3 4">DSM 3385</strain>
    </source>
</reference>
<dbReference type="Pfam" id="PF00581">
    <property type="entry name" value="Rhodanese"/>
    <property type="match status" value="1"/>
</dbReference>
<dbReference type="InterPro" id="IPR050229">
    <property type="entry name" value="GlpE_sulfurtransferase"/>
</dbReference>
<keyword evidence="1" id="KW-1133">Transmembrane helix</keyword>
<dbReference type="Gene3D" id="3.40.250.10">
    <property type="entry name" value="Rhodanese-like domain"/>
    <property type="match status" value="1"/>
</dbReference>
<evidence type="ECO:0000313" key="3">
    <source>
        <dbReference type="EMBL" id="SMC59950.1"/>
    </source>
</evidence>
<keyword evidence="1" id="KW-0812">Transmembrane</keyword>
<dbReference type="OrthoDB" id="9789348at2"/>
<dbReference type="AlphaFoldDB" id="A0A1W2AHA1"/>
<dbReference type="RefSeq" id="WP_084067554.1">
    <property type="nucleotide sequence ID" value="NZ_FWXY01000005.1"/>
</dbReference>
<dbReference type="PANTHER" id="PTHR43031:SF1">
    <property type="entry name" value="PYRIDINE NUCLEOTIDE-DISULPHIDE OXIDOREDUCTASE"/>
    <property type="match status" value="1"/>
</dbReference>
<dbReference type="CDD" id="cd00158">
    <property type="entry name" value="RHOD"/>
    <property type="match status" value="1"/>
</dbReference>
<dbReference type="PANTHER" id="PTHR43031">
    <property type="entry name" value="FAD-DEPENDENT OXIDOREDUCTASE"/>
    <property type="match status" value="1"/>
</dbReference>
<dbReference type="Proteomes" id="UP000192418">
    <property type="component" value="Unassembled WGS sequence"/>
</dbReference>
<organism evidence="3 4">
    <name type="scientific">Desulfocicer vacuolatum DSM 3385</name>
    <dbReference type="NCBI Taxonomy" id="1121400"/>
    <lineage>
        <taxon>Bacteria</taxon>
        <taxon>Pseudomonadati</taxon>
        <taxon>Thermodesulfobacteriota</taxon>
        <taxon>Desulfobacteria</taxon>
        <taxon>Desulfobacterales</taxon>
        <taxon>Desulfobacteraceae</taxon>
        <taxon>Desulfocicer</taxon>
    </lineage>
</organism>
<dbReference type="STRING" id="1121400.SAMN02746065_10578"/>
<dbReference type="SUPFAM" id="SSF52821">
    <property type="entry name" value="Rhodanese/Cell cycle control phosphatase"/>
    <property type="match status" value="1"/>
</dbReference>
<dbReference type="SMART" id="SM00450">
    <property type="entry name" value="RHOD"/>
    <property type="match status" value="1"/>
</dbReference>
<evidence type="ECO:0000256" key="1">
    <source>
        <dbReference type="SAM" id="Phobius"/>
    </source>
</evidence>
<gene>
    <name evidence="3" type="ORF">SAMN02746065_10578</name>
</gene>
<evidence type="ECO:0000313" key="4">
    <source>
        <dbReference type="Proteomes" id="UP000192418"/>
    </source>
</evidence>
<dbReference type="PROSITE" id="PS50206">
    <property type="entry name" value="RHODANESE_3"/>
    <property type="match status" value="1"/>
</dbReference>
<feature type="transmembrane region" description="Helical" evidence="1">
    <location>
        <begin position="12"/>
        <end position="34"/>
    </location>
</feature>
<name>A0A1W2AHA1_9BACT</name>
<dbReference type="InterPro" id="IPR001763">
    <property type="entry name" value="Rhodanese-like_dom"/>
</dbReference>
<dbReference type="EMBL" id="FWXY01000005">
    <property type="protein sequence ID" value="SMC59950.1"/>
    <property type="molecule type" value="Genomic_DNA"/>
</dbReference>
<proteinExistence type="predicted"/>